<dbReference type="GO" id="GO:0016780">
    <property type="term" value="F:phosphotransferase activity, for other substituted phosphate groups"/>
    <property type="evidence" value="ECO:0007669"/>
    <property type="project" value="TreeGrafter"/>
</dbReference>
<feature type="transmembrane region" description="Helical" evidence="7">
    <location>
        <begin position="143"/>
        <end position="167"/>
    </location>
</feature>
<evidence type="ECO:0000259" key="8">
    <source>
        <dbReference type="Pfam" id="PF02397"/>
    </source>
</evidence>
<keyword evidence="4 7" id="KW-0812">Transmembrane</keyword>
<dbReference type="InterPro" id="IPR017475">
    <property type="entry name" value="EPS_sugar_tfrase"/>
</dbReference>
<dbReference type="PANTHER" id="PTHR30576">
    <property type="entry name" value="COLANIC BIOSYNTHESIS UDP-GLUCOSE LIPID CARRIER TRANSFERASE"/>
    <property type="match status" value="1"/>
</dbReference>
<keyword evidence="10" id="KW-1185">Reference proteome</keyword>
<evidence type="ECO:0000313" key="10">
    <source>
        <dbReference type="Proteomes" id="UP000253250"/>
    </source>
</evidence>
<dbReference type="EMBL" id="PSYR01000001">
    <property type="protein sequence ID" value="RCN59008.1"/>
    <property type="molecule type" value="Genomic_DNA"/>
</dbReference>
<dbReference type="NCBIfam" id="TIGR03013">
    <property type="entry name" value="EpsB_2"/>
    <property type="match status" value="1"/>
</dbReference>
<evidence type="ECO:0000256" key="3">
    <source>
        <dbReference type="ARBA" id="ARBA00022679"/>
    </source>
</evidence>
<dbReference type="Pfam" id="PF02397">
    <property type="entry name" value="Bac_transf"/>
    <property type="match status" value="1"/>
</dbReference>
<evidence type="ECO:0000256" key="7">
    <source>
        <dbReference type="SAM" id="Phobius"/>
    </source>
</evidence>
<feature type="transmembrane region" description="Helical" evidence="7">
    <location>
        <begin position="114"/>
        <end position="131"/>
    </location>
</feature>
<feature type="transmembrane region" description="Helical" evidence="7">
    <location>
        <begin position="173"/>
        <end position="195"/>
    </location>
</feature>
<dbReference type="OrthoDB" id="9808602at2"/>
<evidence type="ECO:0000256" key="1">
    <source>
        <dbReference type="ARBA" id="ARBA00004141"/>
    </source>
</evidence>
<comment type="caution">
    <text evidence="9">The sequence shown here is derived from an EMBL/GenBank/DDBJ whole genome shotgun (WGS) entry which is preliminary data.</text>
</comment>
<dbReference type="InterPro" id="IPR017464">
    <property type="entry name" value="Sugar_tfrase_EpsB_2"/>
</dbReference>
<dbReference type="AlphaFoldDB" id="A0A368HKL7"/>
<evidence type="ECO:0000256" key="2">
    <source>
        <dbReference type="ARBA" id="ARBA00006464"/>
    </source>
</evidence>
<dbReference type="InterPro" id="IPR003362">
    <property type="entry name" value="Bact_transf"/>
</dbReference>
<evidence type="ECO:0000256" key="5">
    <source>
        <dbReference type="ARBA" id="ARBA00022989"/>
    </source>
</evidence>
<keyword evidence="5 7" id="KW-1133">Transmembrane helix</keyword>
<gene>
    <name evidence="9" type="ORF">C4900_04485</name>
</gene>
<keyword evidence="6 7" id="KW-0472">Membrane</keyword>
<sequence>MAAIIGPLRPGDFRVQAWVDRRVLAGPAPDRARPVAVAERSDCLATAGAAKWRHAELLQGRNVIRIFRHYLPKGLVILGLSEVFVLWGALYLGSQVRYGGFATQAHLTATSGRALLFVVVMWVVMTAFGLYQRELKEGQWGYFPRLIVSLSLGFLVFCTLLPILPSLVLPPAVLASVVLVALCGTILTRLMYLAVANRAAVHRQVLVLGTGRRARAIQALAQGSPGRPGFQVVGFMPCGEREDRGGLLVLRSDQSLAAIARSYRVTEIVVGSRDRRQTLPVNELLECKLAGTRVMDLTTFFERESGRIELESLNTSWLVFADGFEQGVLKTWIKRIFDVAASIALLIVCLPIMVITAILVKFEDNGPVLYRQDRVGQAGRVFPLFKFRSMRVNAENDGTPQWASHNDSRVTRIGAFIRKVRIDELPQVFNVLRGDMSFVGPRPERPFFVDKLARDIPYYGYRHTIKPGITGWAQVRYPYGASVEDAIEKLKYDLYYVKNNTLFLDLIILFQTIQVVIFQDGAR</sequence>
<proteinExistence type="inferred from homology"/>
<accession>A0A368HKL7</accession>
<dbReference type="PANTHER" id="PTHR30576:SF0">
    <property type="entry name" value="UNDECAPRENYL-PHOSPHATE N-ACETYLGALACTOSAMINYL 1-PHOSPHATE TRANSFERASE-RELATED"/>
    <property type="match status" value="1"/>
</dbReference>
<dbReference type="GO" id="GO:0016020">
    <property type="term" value="C:membrane"/>
    <property type="evidence" value="ECO:0007669"/>
    <property type="project" value="UniProtKB-SubCell"/>
</dbReference>
<feature type="domain" description="Bacterial sugar transferase" evidence="8">
    <location>
        <begin position="334"/>
        <end position="517"/>
    </location>
</feature>
<protein>
    <submittedName>
        <fullName evidence="9">Sugar transferase</fullName>
    </submittedName>
</protein>
<dbReference type="Proteomes" id="UP000253250">
    <property type="component" value="Unassembled WGS sequence"/>
</dbReference>
<dbReference type="NCBIfam" id="TIGR03025">
    <property type="entry name" value="EPS_sugtrans"/>
    <property type="match status" value="1"/>
</dbReference>
<comment type="subcellular location">
    <subcellularLocation>
        <location evidence="1">Membrane</location>
        <topology evidence="1">Multi-pass membrane protein</topology>
    </subcellularLocation>
</comment>
<name>A0A368HKL7_9GAMM</name>
<evidence type="ECO:0000256" key="4">
    <source>
        <dbReference type="ARBA" id="ARBA00022692"/>
    </source>
</evidence>
<feature type="transmembrane region" description="Helical" evidence="7">
    <location>
        <begin position="75"/>
        <end position="94"/>
    </location>
</feature>
<comment type="similarity">
    <text evidence="2">Belongs to the bacterial sugar transferase family.</text>
</comment>
<organism evidence="9 10">
    <name type="scientific">Acidiferrobacter thiooxydans</name>
    <dbReference type="NCBI Taxonomy" id="163359"/>
    <lineage>
        <taxon>Bacteria</taxon>
        <taxon>Pseudomonadati</taxon>
        <taxon>Pseudomonadota</taxon>
        <taxon>Gammaproteobacteria</taxon>
        <taxon>Acidiferrobacterales</taxon>
        <taxon>Acidiferrobacteraceae</taxon>
        <taxon>Acidiferrobacter</taxon>
    </lineage>
</organism>
<keyword evidence="3 9" id="KW-0808">Transferase</keyword>
<feature type="transmembrane region" description="Helical" evidence="7">
    <location>
        <begin position="339"/>
        <end position="360"/>
    </location>
</feature>
<reference evidence="9 10" key="1">
    <citation type="submission" date="2018-02" db="EMBL/GenBank/DDBJ databases">
        <title>Insights into the biology of acidophilic members of the Acidiferrobacteraceae family derived from comparative genomic analyses.</title>
        <authorList>
            <person name="Issotta F."/>
            <person name="Thyssen C."/>
            <person name="Mena C."/>
            <person name="Moya A."/>
            <person name="Bellenberg S."/>
            <person name="Sproer C."/>
            <person name="Covarrubias P.C."/>
            <person name="Sand W."/>
            <person name="Quatrini R."/>
            <person name="Vera M."/>
        </authorList>
    </citation>
    <scope>NUCLEOTIDE SEQUENCE [LARGE SCALE GENOMIC DNA]</scope>
    <source>
        <strain evidence="10">m-1</strain>
    </source>
</reference>
<evidence type="ECO:0000256" key="6">
    <source>
        <dbReference type="ARBA" id="ARBA00023136"/>
    </source>
</evidence>
<evidence type="ECO:0000313" key="9">
    <source>
        <dbReference type="EMBL" id="RCN59008.1"/>
    </source>
</evidence>